<comment type="caution">
    <text evidence="3">The sequence shown here is derived from an EMBL/GenBank/DDBJ whole genome shotgun (WGS) entry which is preliminary data.</text>
</comment>
<name>A0A923RN37_9FIRM</name>
<dbReference type="Gene3D" id="3.40.350.10">
    <property type="entry name" value="Creatinase/prolidase N-terminal domain"/>
    <property type="match status" value="1"/>
</dbReference>
<gene>
    <name evidence="3" type="ORF">H8S44_14415</name>
</gene>
<dbReference type="InterPro" id="IPR029149">
    <property type="entry name" value="Creatin/AminoP/Spt16_N"/>
</dbReference>
<dbReference type="PANTHER" id="PTHR46112:SF3">
    <property type="entry name" value="AMINOPEPTIDASE YPDF"/>
    <property type="match status" value="1"/>
</dbReference>
<evidence type="ECO:0000313" key="4">
    <source>
        <dbReference type="Proteomes" id="UP000649345"/>
    </source>
</evidence>
<dbReference type="AlphaFoldDB" id="A0A923RN37"/>
<keyword evidence="3" id="KW-0031">Aminopeptidase</keyword>
<dbReference type="InterPro" id="IPR000587">
    <property type="entry name" value="Creatinase_N"/>
</dbReference>
<proteinExistence type="predicted"/>
<dbReference type="GO" id="GO:0004177">
    <property type="term" value="F:aminopeptidase activity"/>
    <property type="evidence" value="ECO:0007669"/>
    <property type="project" value="UniProtKB-KW"/>
</dbReference>
<dbReference type="Pfam" id="PF00557">
    <property type="entry name" value="Peptidase_M24"/>
    <property type="match status" value="1"/>
</dbReference>
<dbReference type="RefSeq" id="WP_186873893.1">
    <property type="nucleotide sequence ID" value="NZ_JACOOR010000009.1"/>
</dbReference>
<dbReference type="InterPro" id="IPR036005">
    <property type="entry name" value="Creatinase/aminopeptidase-like"/>
</dbReference>
<dbReference type="InterPro" id="IPR001714">
    <property type="entry name" value="Pept_M24_MAP"/>
</dbReference>
<dbReference type="Proteomes" id="UP000649345">
    <property type="component" value="Unassembled WGS sequence"/>
</dbReference>
<keyword evidence="3" id="KW-0645">Protease</keyword>
<keyword evidence="3" id="KW-0378">Hydrolase</keyword>
<dbReference type="SUPFAM" id="SSF53092">
    <property type="entry name" value="Creatinase/prolidase N-terminal domain"/>
    <property type="match status" value="1"/>
</dbReference>
<dbReference type="PRINTS" id="PR00599">
    <property type="entry name" value="MAPEPTIDASE"/>
</dbReference>
<evidence type="ECO:0000313" key="3">
    <source>
        <dbReference type="EMBL" id="MBC5660953.1"/>
    </source>
</evidence>
<accession>A0A923RN37</accession>
<protein>
    <submittedName>
        <fullName evidence="3">Aminopeptidase P family protein</fullName>
    </submittedName>
</protein>
<keyword evidence="4" id="KW-1185">Reference proteome</keyword>
<dbReference type="PANTHER" id="PTHR46112">
    <property type="entry name" value="AMINOPEPTIDASE"/>
    <property type="match status" value="1"/>
</dbReference>
<dbReference type="Gene3D" id="3.90.230.10">
    <property type="entry name" value="Creatinase/methionine aminopeptidase superfamily"/>
    <property type="match status" value="1"/>
</dbReference>
<feature type="domain" description="Peptidase M24" evidence="1">
    <location>
        <begin position="141"/>
        <end position="342"/>
    </location>
</feature>
<dbReference type="GO" id="GO:0008235">
    <property type="term" value="F:metalloexopeptidase activity"/>
    <property type="evidence" value="ECO:0007669"/>
    <property type="project" value="UniProtKB-ARBA"/>
</dbReference>
<dbReference type="Pfam" id="PF01321">
    <property type="entry name" value="Creatinase_N"/>
    <property type="match status" value="1"/>
</dbReference>
<sequence>MTQEEVRSFLKKQKVDGVLAASPANIRYLSGFTGTDSYLYLSAERSLILTDSRYTLLAEEEAGEGYGVRTISAGYGYGDLLKELMQEDGVGRLGFEEGAMLYGTVMSLMKKSGLPAEQWKSLGMELSKLRAVKTEEEIRLLAEAEHIGDLAFSHILDFLRPGVTELQVAAELEYFMKNHGAEGTSFDTIVASGYHSAIPHAVPTEKKLEPGDFVTMDFGCRYRGYCSDMTRTVIVGKASPRQKELYELVLRAQQTALAGLKPGMTGIEGDRLARDVIAEAGYGACFGHALGHSVGLEIHERPTLSVRDTTVLLPGMIETVEPGVYVPGFGGVRIEDMVVFTETGVRNLTSSPKELIEIG</sequence>
<dbReference type="InterPro" id="IPR000994">
    <property type="entry name" value="Pept_M24"/>
</dbReference>
<dbReference type="InterPro" id="IPR050659">
    <property type="entry name" value="Peptidase_M24B"/>
</dbReference>
<feature type="domain" description="Creatinase N-terminal" evidence="2">
    <location>
        <begin position="5"/>
        <end position="132"/>
    </location>
</feature>
<dbReference type="SUPFAM" id="SSF55920">
    <property type="entry name" value="Creatinase/aminopeptidase"/>
    <property type="match status" value="1"/>
</dbReference>
<evidence type="ECO:0000259" key="1">
    <source>
        <dbReference type="Pfam" id="PF00557"/>
    </source>
</evidence>
<dbReference type="CDD" id="cd01092">
    <property type="entry name" value="APP-like"/>
    <property type="match status" value="1"/>
</dbReference>
<organism evidence="3 4">
    <name type="scientific">Anaerosacchariphilus hominis</name>
    <dbReference type="NCBI Taxonomy" id="2763017"/>
    <lineage>
        <taxon>Bacteria</taxon>
        <taxon>Bacillati</taxon>
        <taxon>Bacillota</taxon>
        <taxon>Clostridia</taxon>
        <taxon>Lachnospirales</taxon>
        <taxon>Lachnospiraceae</taxon>
        <taxon>Anaerosacchariphilus</taxon>
    </lineage>
</organism>
<evidence type="ECO:0000259" key="2">
    <source>
        <dbReference type="Pfam" id="PF01321"/>
    </source>
</evidence>
<reference evidence="3" key="1">
    <citation type="submission" date="2020-08" db="EMBL/GenBank/DDBJ databases">
        <title>Genome public.</title>
        <authorList>
            <person name="Liu C."/>
            <person name="Sun Q."/>
        </authorList>
    </citation>
    <scope>NUCLEOTIDE SEQUENCE</scope>
    <source>
        <strain evidence="3">NSJ-68</strain>
    </source>
</reference>
<dbReference type="EMBL" id="JACOOR010000009">
    <property type="protein sequence ID" value="MBC5660953.1"/>
    <property type="molecule type" value="Genomic_DNA"/>
</dbReference>